<protein>
    <submittedName>
        <fullName evidence="2">Uncharacterized protein P0436D06.35</fullName>
    </submittedName>
</protein>
<reference evidence="2" key="1">
    <citation type="journal article" date="2002" name="Nature">
        <title>The genome sequence and structure of rice chromosome 1.</title>
        <authorList>
            <person name="Sasaki T."/>
            <person name="Matsumoto T."/>
            <person name="Yamamoto K."/>
            <person name="Sakata K."/>
            <person name="Baba T."/>
            <person name="Katayose Y."/>
            <person name="Wu J."/>
            <person name="Niimura Y."/>
            <person name="Cheng Z."/>
            <person name="Nagamura Y."/>
            <person name="Antonio B.A."/>
            <person name="Kanamori H."/>
            <person name="Hosokawa S."/>
            <person name="Masukawa M."/>
            <person name="Arikawa K."/>
            <person name="Chiden Y."/>
            <person name="Hayashi M."/>
            <person name="Okamoto M."/>
            <person name="Ando T."/>
            <person name="Aoki H."/>
            <person name="Arita K."/>
            <person name="Hamada M."/>
            <person name="Harada C."/>
            <person name="Hijishita S."/>
            <person name="Honda M."/>
            <person name="Ichikawa Y."/>
            <person name="Idonuma A."/>
            <person name="Iijima M."/>
            <person name="Ikeda M."/>
            <person name="Ikeno M."/>
            <person name="Itoh S."/>
            <person name="Itoh T."/>
            <person name="Itoh Y."/>
            <person name="Itoh Y."/>
            <person name="Iwabuchi A."/>
            <person name="Kamiya K."/>
            <person name="Karasawa W."/>
            <person name="Katagiri S."/>
            <person name="Kikuta A."/>
            <person name="Kobayashi N."/>
            <person name="Kono I."/>
            <person name="Machita K."/>
            <person name="Maehara T."/>
            <person name="Mizuno H."/>
            <person name="Mizubayashi T."/>
            <person name="Mukai Y."/>
            <person name="Nagasaki H."/>
            <person name="Nakashima M."/>
            <person name="Nakama Y."/>
            <person name="Nakamichi Y."/>
            <person name="Nakamura M."/>
            <person name="Namiki N."/>
            <person name="Negishi M."/>
            <person name="Ohta I."/>
            <person name="Ono N."/>
            <person name="Saji S."/>
            <person name="Sakai K."/>
            <person name="Shibata M."/>
            <person name="Shimokawa T."/>
            <person name="Shomura A."/>
            <person name="Song J."/>
            <person name="Takazaki Y."/>
            <person name="Terasawa K."/>
            <person name="Tsuji K."/>
            <person name="Waki K."/>
            <person name="Yamagata H."/>
            <person name="Yamane H."/>
            <person name="Yoshiki S."/>
            <person name="Yoshihara R."/>
            <person name="Yukawa K."/>
            <person name="Zhong H."/>
            <person name="Iwama H."/>
            <person name="Endo T."/>
            <person name="Ito H."/>
            <person name="Hahn J.H."/>
            <person name="Kim H.I."/>
            <person name="Eun M.Y."/>
            <person name="Yano M."/>
            <person name="Jiang J."/>
            <person name="Gojobori T."/>
        </authorList>
    </citation>
    <scope>NUCLEOTIDE SEQUENCE [LARGE SCALE GENOMIC DNA]</scope>
</reference>
<feature type="region of interest" description="Disordered" evidence="1">
    <location>
        <begin position="42"/>
        <end position="68"/>
    </location>
</feature>
<proteinExistence type="predicted"/>
<sequence>MRKKASAATPLLLSARFASPPLPIISISHDIHHRFNHRRKNYPRIAPPPLASSPDLYEGTTAATGEGGCRHCREKGPLPLQGEGGLRRCLLVAAAAFGRRGRCRYKEKGAPPPLSRGGLGVYRMQHQA</sequence>
<organism evidence="2">
    <name type="scientific">Oryza sativa subsp. japonica</name>
    <name type="common">Rice</name>
    <dbReference type="NCBI Taxonomy" id="39947"/>
    <lineage>
        <taxon>Eukaryota</taxon>
        <taxon>Viridiplantae</taxon>
        <taxon>Streptophyta</taxon>
        <taxon>Embryophyta</taxon>
        <taxon>Tracheophyta</taxon>
        <taxon>Spermatophyta</taxon>
        <taxon>Magnoliopsida</taxon>
        <taxon>Liliopsida</taxon>
        <taxon>Poales</taxon>
        <taxon>Poaceae</taxon>
        <taxon>BOP clade</taxon>
        <taxon>Oryzoideae</taxon>
        <taxon>Oryzeae</taxon>
        <taxon>Oryzinae</taxon>
        <taxon>Oryza</taxon>
        <taxon>Oryza sativa</taxon>
    </lineage>
</organism>
<name>Q5QN79_ORYSJ</name>
<dbReference type="EMBL" id="AP003054">
    <property type="protein sequence ID" value="BAD73120.1"/>
    <property type="molecule type" value="Genomic_DNA"/>
</dbReference>
<evidence type="ECO:0000256" key="1">
    <source>
        <dbReference type="SAM" id="MobiDB-lite"/>
    </source>
</evidence>
<dbReference type="AlphaFoldDB" id="Q5QN79"/>
<gene>
    <name evidence="2" type="primary">P0436D06.35</name>
</gene>
<dbReference type="Proteomes" id="UP000817658">
    <property type="component" value="Chromosome 1"/>
</dbReference>
<evidence type="ECO:0000313" key="2">
    <source>
        <dbReference type="EMBL" id="BAD73120.1"/>
    </source>
</evidence>
<accession>Q5QN79</accession>